<evidence type="ECO:0000256" key="2">
    <source>
        <dbReference type="SAM" id="MobiDB-lite"/>
    </source>
</evidence>
<protein>
    <submittedName>
        <fullName evidence="3">Uncharacterized protein</fullName>
    </submittedName>
</protein>
<sequence length="130" mass="14565">MVWVEDSLELKELSLLVPKLELKIGSLEKELKETKKTFRNAILTLVDRVKSLEVALKRKSKKVILSESEDEETENQGRKNHDIDDDSLVSLVRDFVTPTKTKVSALGEAQEEDISPTTLEAAKTLSKVAS</sequence>
<comment type="caution">
    <text evidence="3">The sequence shown here is derived from an EMBL/GenBank/DDBJ whole genome shotgun (WGS) entry which is preliminary data.</text>
</comment>
<dbReference type="Proteomes" id="UP001151760">
    <property type="component" value="Unassembled WGS sequence"/>
</dbReference>
<evidence type="ECO:0000313" key="4">
    <source>
        <dbReference type="Proteomes" id="UP001151760"/>
    </source>
</evidence>
<reference evidence="3" key="2">
    <citation type="submission" date="2022-01" db="EMBL/GenBank/DDBJ databases">
        <authorList>
            <person name="Yamashiro T."/>
            <person name="Shiraishi A."/>
            <person name="Satake H."/>
            <person name="Nakayama K."/>
        </authorList>
    </citation>
    <scope>NUCLEOTIDE SEQUENCE</scope>
</reference>
<evidence type="ECO:0000313" key="3">
    <source>
        <dbReference type="EMBL" id="GJT20101.1"/>
    </source>
</evidence>
<gene>
    <name evidence="3" type="ORF">Tco_0878807</name>
</gene>
<accession>A0ABQ5C2C2</accession>
<dbReference type="EMBL" id="BQNB010013773">
    <property type="protein sequence ID" value="GJT20101.1"/>
    <property type="molecule type" value="Genomic_DNA"/>
</dbReference>
<proteinExistence type="predicted"/>
<reference evidence="3" key="1">
    <citation type="journal article" date="2022" name="Int. J. Mol. Sci.">
        <title>Draft Genome of Tanacetum Coccineum: Genomic Comparison of Closely Related Tanacetum-Family Plants.</title>
        <authorList>
            <person name="Yamashiro T."/>
            <person name="Shiraishi A."/>
            <person name="Nakayama K."/>
            <person name="Satake H."/>
        </authorList>
    </citation>
    <scope>NUCLEOTIDE SEQUENCE</scope>
</reference>
<keyword evidence="4" id="KW-1185">Reference proteome</keyword>
<feature type="region of interest" description="Disordered" evidence="2">
    <location>
        <begin position="62"/>
        <end position="85"/>
    </location>
</feature>
<organism evidence="3 4">
    <name type="scientific">Tanacetum coccineum</name>
    <dbReference type="NCBI Taxonomy" id="301880"/>
    <lineage>
        <taxon>Eukaryota</taxon>
        <taxon>Viridiplantae</taxon>
        <taxon>Streptophyta</taxon>
        <taxon>Embryophyta</taxon>
        <taxon>Tracheophyta</taxon>
        <taxon>Spermatophyta</taxon>
        <taxon>Magnoliopsida</taxon>
        <taxon>eudicotyledons</taxon>
        <taxon>Gunneridae</taxon>
        <taxon>Pentapetalae</taxon>
        <taxon>asterids</taxon>
        <taxon>campanulids</taxon>
        <taxon>Asterales</taxon>
        <taxon>Asteraceae</taxon>
        <taxon>Asteroideae</taxon>
        <taxon>Anthemideae</taxon>
        <taxon>Anthemidinae</taxon>
        <taxon>Tanacetum</taxon>
    </lineage>
</organism>
<feature type="coiled-coil region" evidence="1">
    <location>
        <begin position="10"/>
        <end position="37"/>
    </location>
</feature>
<keyword evidence="1" id="KW-0175">Coiled coil</keyword>
<evidence type="ECO:0000256" key="1">
    <source>
        <dbReference type="SAM" id="Coils"/>
    </source>
</evidence>
<name>A0ABQ5C2C2_9ASTR</name>